<keyword evidence="8 14" id="KW-0001">2Fe-2S</keyword>
<evidence type="ECO:0000256" key="10">
    <source>
        <dbReference type="ARBA" id="ARBA00022756"/>
    </source>
</evidence>
<comment type="cofactor">
    <cofactor evidence="15">
        <name>[2Fe-2S] cluster</name>
        <dbReference type="ChEBI" id="CHEBI:190135"/>
    </cofactor>
    <text evidence="15">Binds 1 [2Fe-2S] cluster. The cluster is coordinated with 3 cysteines and 1 arginine.</text>
</comment>
<dbReference type="NCBIfam" id="TIGR00433">
    <property type="entry name" value="bioB"/>
    <property type="match status" value="1"/>
</dbReference>
<name>A0A7G1H1X3_9BACT</name>
<dbReference type="Pfam" id="PF04055">
    <property type="entry name" value="Radical_SAM"/>
    <property type="match status" value="1"/>
</dbReference>
<keyword evidence="12 14" id="KW-0411">Iron-sulfur</keyword>
<proteinExistence type="inferred from homology"/>
<feature type="binding site" evidence="14 15">
    <location>
        <position position="149"/>
    </location>
    <ligand>
        <name>[2Fe-2S] cluster</name>
        <dbReference type="ChEBI" id="CHEBI:190135"/>
    </ligand>
</feature>
<dbReference type="GO" id="GO:0051537">
    <property type="term" value="F:2 iron, 2 sulfur cluster binding"/>
    <property type="evidence" value="ECO:0007669"/>
    <property type="project" value="UniProtKB-KW"/>
</dbReference>
<evidence type="ECO:0000313" key="17">
    <source>
        <dbReference type="EMBL" id="BCB96101.1"/>
    </source>
</evidence>
<evidence type="ECO:0000256" key="3">
    <source>
        <dbReference type="ARBA" id="ARBA00011738"/>
    </source>
</evidence>
<dbReference type="Proteomes" id="UP000516360">
    <property type="component" value="Chromosome"/>
</dbReference>
<comment type="subunit">
    <text evidence="3 14">Homodimer.</text>
</comment>
<dbReference type="InterPro" id="IPR007197">
    <property type="entry name" value="rSAM"/>
</dbReference>
<feature type="binding site" evidence="14 15">
    <location>
        <position position="118"/>
    </location>
    <ligand>
        <name>[2Fe-2S] cluster</name>
        <dbReference type="ChEBI" id="CHEBI:190135"/>
    </ligand>
</feature>
<accession>A0A7G1H1X3</accession>
<organism evidence="17 18">
    <name type="scientific">Dissulfurispira thermophila</name>
    <dbReference type="NCBI Taxonomy" id="2715679"/>
    <lineage>
        <taxon>Bacteria</taxon>
        <taxon>Pseudomonadati</taxon>
        <taxon>Nitrospirota</taxon>
        <taxon>Thermodesulfovibrionia</taxon>
        <taxon>Thermodesulfovibrionales</taxon>
        <taxon>Dissulfurispiraceae</taxon>
        <taxon>Dissulfurispira</taxon>
    </lineage>
</organism>
<evidence type="ECO:0000256" key="4">
    <source>
        <dbReference type="ARBA" id="ARBA00012236"/>
    </source>
</evidence>
<protein>
    <recommendedName>
        <fullName evidence="4 14">Biotin synthase</fullName>
        <ecNumber evidence="4 14">2.8.1.6</ecNumber>
    </recommendedName>
</protein>
<feature type="binding site" evidence="14 15">
    <location>
        <position position="81"/>
    </location>
    <ligand>
        <name>[4Fe-4S] cluster</name>
        <dbReference type="ChEBI" id="CHEBI:49883"/>
        <note>4Fe-4S-S-AdoMet</note>
    </ligand>
</feature>
<dbReference type="Gene3D" id="3.20.20.70">
    <property type="entry name" value="Aldolase class I"/>
    <property type="match status" value="1"/>
</dbReference>
<evidence type="ECO:0000256" key="15">
    <source>
        <dbReference type="PIRSR" id="PIRSR001619-1"/>
    </source>
</evidence>
<dbReference type="Pfam" id="PF06968">
    <property type="entry name" value="BATS"/>
    <property type="match status" value="1"/>
</dbReference>
<dbReference type="InterPro" id="IPR010722">
    <property type="entry name" value="BATS_dom"/>
</dbReference>
<evidence type="ECO:0000256" key="9">
    <source>
        <dbReference type="ARBA" id="ARBA00022723"/>
    </source>
</evidence>
<dbReference type="EMBL" id="AP022873">
    <property type="protein sequence ID" value="BCB96101.1"/>
    <property type="molecule type" value="Genomic_DNA"/>
</dbReference>
<dbReference type="SFLD" id="SFLDS00029">
    <property type="entry name" value="Radical_SAM"/>
    <property type="match status" value="1"/>
</dbReference>
<feature type="binding site" evidence="14 15">
    <location>
        <position position="279"/>
    </location>
    <ligand>
        <name>[2Fe-2S] cluster</name>
        <dbReference type="ChEBI" id="CHEBI:190135"/>
    </ligand>
</feature>
<evidence type="ECO:0000259" key="16">
    <source>
        <dbReference type="PROSITE" id="PS51918"/>
    </source>
</evidence>
<dbReference type="InterPro" id="IPR013785">
    <property type="entry name" value="Aldolase_TIM"/>
</dbReference>
<dbReference type="PIRSF" id="PIRSF001619">
    <property type="entry name" value="Biotin_synth"/>
    <property type="match status" value="1"/>
</dbReference>
<keyword evidence="11 14" id="KW-0408">Iron</keyword>
<evidence type="ECO:0000256" key="8">
    <source>
        <dbReference type="ARBA" id="ARBA00022714"/>
    </source>
</evidence>
<dbReference type="PANTHER" id="PTHR22976:SF2">
    <property type="entry name" value="BIOTIN SYNTHASE, MITOCHONDRIAL"/>
    <property type="match status" value="1"/>
</dbReference>
<keyword evidence="5 14" id="KW-0004">4Fe-4S</keyword>
<dbReference type="InterPro" id="IPR006638">
    <property type="entry name" value="Elp3/MiaA/NifB-like_rSAM"/>
</dbReference>
<evidence type="ECO:0000256" key="7">
    <source>
        <dbReference type="ARBA" id="ARBA00022691"/>
    </source>
</evidence>
<evidence type="ECO:0000256" key="5">
    <source>
        <dbReference type="ARBA" id="ARBA00022485"/>
    </source>
</evidence>
<comment type="pathway">
    <text evidence="1 14">Cofactor biosynthesis; biotin biosynthesis; biotin from 7,8-diaminononanoate: step 2/2.</text>
</comment>
<evidence type="ECO:0000256" key="6">
    <source>
        <dbReference type="ARBA" id="ARBA00022679"/>
    </source>
</evidence>
<dbReference type="EC" id="2.8.1.6" evidence="4 14"/>
<keyword evidence="10 14" id="KW-0093">Biotin biosynthesis</keyword>
<evidence type="ECO:0000256" key="14">
    <source>
        <dbReference type="HAMAP-Rule" id="MF_01694"/>
    </source>
</evidence>
<keyword evidence="18" id="KW-1185">Reference proteome</keyword>
<evidence type="ECO:0000256" key="11">
    <source>
        <dbReference type="ARBA" id="ARBA00023004"/>
    </source>
</evidence>
<evidence type="ECO:0000256" key="12">
    <source>
        <dbReference type="ARBA" id="ARBA00023014"/>
    </source>
</evidence>
<keyword evidence="9 14" id="KW-0479">Metal-binding</keyword>
<comment type="cofactor">
    <cofactor evidence="14">
        <name>[2Fe-2S] cluster</name>
        <dbReference type="ChEBI" id="CHEBI:190135"/>
    </cofactor>
    <text evidence="14">Binds 1 [2Fe-2S] cluster. The cluster is coordinated with 3 cysteines and 1 arginine.</text>
</comment>
<comment type="similarity">
    <text evidence="2 14">Belongs to the radical SAM superfamily. Biotin synthase family.</text>
</comment>
<dbReference type="HAMAP" id="MF_01694">
    <property type="entry name" value="BioB"/>
    <property type="match status" value="1"/>
</dbReference>
<evidence type="ECO:0000256" key="13">
    <source>
        <dbReference type="ARBA" id="ARBA00051157"/>
    </source>
</evidence>
<dbReference type="RefSeq" id="WP_203473549.1">
    <property type="nucleotide sequence ID" value="NZ_AP022873.1"/>
</dbReference>
<feature type="binding site" evidence="14 15">
    <location>
        <position position="74"/>
    </location>
    <ligand>
        <name>[4Fe-4S] cluster</name>
        <dbReference type="ChEBI" id="CHEBI:49883"/>
        <note>4Fe-4S-S-AdoMet</note>
    </ligand>
</feature>
<evidence type="ECO:0000256" key="2">
    <source>
        <dbReference type="ARBA" id="ARBA00010765"/>
    </source>
</evidence>
<dbReference type="AlphaFoldDB" id="A0A7G1H1X3"/>
<dbReference type="PANTHER" id="PTHR22976">
    <property type="entry name" value="BIOTIN SYNTHASE"/>
    <property type="match status" value="1"/>
</dbReference>
<keyword evidence="7 14" id="KW-0949">S-adenosyl-L-methionine</keyword>
<dbReference type="InterPro" id="IPR058240">
    <property type="entry name" value="rSAM_sf"/>
</dbReference>
<dbReference type="FunFam" id="3.20.20.70:FF:000026">
    <property type="entry name" value="Biotin synthase"/>
    <property type="match status" value="1"/>
</dbReference>
<evidence type="ECO:0000313" key="18">
    <source>
        <dbReference type="Proteomes" id="UP000516360"/>
    </source>
</evidence>
<reference evidence="17 18" key="1">
    <citation type="submission" date="2020-03" db="EMBL/GenBank/DDBJ databases">
        <title>Complete genome sequences of two sulfur-disproportionating bacterial strains T55J and Mzg5.</title>
        <authorList>
            <person name="Umezawa K."/>
            <person name="Kojima H."/>
            <person name="Kato Y."/>
            <person name="Fukui M."/>
        </authorList>
    </citation>
    <scope>NUCLEOTIDE SEQUENCE [LARGE SCALE GENOMIC DNA]</scope>
    <source>
        <strain evidence="17 18">T55J</strain>
    </source>
</reference>
<feature type="domain" description="Radical SAM core" evidence="16">
    <location>
        <begin position="56"/>
        <end position="284"/>
    </location>
</feature>
<keyword evidence="6 14" id="KW-0808">Transferase</keyword>
<dbReference type="SMART" id="SM00729">
    <property type="entry name" value="Elp3"/>
    <property type="match status" value="1"/>
</dbReference>
<feature type="binding site" evidence="14 15">
    <location>
        <position position="209"/>
    </location>
    <ligand>
        <name>[2Fe-2S] cluster</name>
        <dbReference type="ChEBI" id="CHEBI:190135"/>
    </ligand>
</feature>
<dbReference type="SUPFAM" id="SSF102114">
    <property type="entry name" value="Radical SAM enzymes"/>
    <property type="match status" value="1"/>
</dbReference>
<dbReference type="KEGG" id="dtp:JZK55_10230"/>
<comment type="cofactor">
    <cofactor evidence="14 15">
        <name>[4Fe-4S] cluster</name>
        <dbReference type="ChEBI" id="CHEBI:49883"/>
    </cofactor>
    <text evidence="14 15">Binds 1 [4Fe-4S] cluster. The cluster is coordinated with 3 cysteines and an exchangeable S-adenosyl-L-methionine.</text>
</comment>
<dbReference type="SFLD" id="SFLDG01060">
    <property type="entry name" value="BATS_domain_containing"/>
    <property type="match status" value="1"/>
</dbReference>
<comment type="function">
    <text evidence="14">Catalyzes the conversion of dethiobiotin (DTB) to biotin by the insertion of a sulfur atom into dethiobiotin via a radical-based mechanism.</text>
</comment>
<dbReference type="PROSITE" id="PS51918">
    <property type="entry name" value="RADICAL_SAM"/>
    <property type="match status" value="1"/>
</dbReference>
<dbReference type="GO" id="GO:0051539">
    <property type="term" value="F:4 iron, 4 sulfur cluster binding"/>
    <property type="evidence" value="ECO:0007669"/>
    <property type="project" value="UniProtKB-KW"/>
</dbReference>
<comment type="catalytic activity">
    <reaction evidence="13 14">
        <text>(4R,5S)-dethiobiotin + (sulfur carrier)-SH + 2 reduced [2Fe-2S]-[ferredoxin] + 2 S-adenosyl-L-methionine = (sulfur carrier)-H + biotin + 2 5'-deoxyadenosine + 2 L-methionine + 2 oxidized [2Fe-2S]-[ferredoxin]</text>
        <dbReference type="Rhea" id="RHEA:22060"/>
        <dbReference type="Rhea" id="RHEA-COMP:10000"/>
        <dbReference type="Rhea" id="RHEA-COMP:10001"/>
        <dbReference type="Rhea" id="RHEA-COMP:14737"/>
        <dbReference type="Rhea" id="RHEA-COMP:14739"/>
        <dbReference type="ChEBI" id="CHEBI:17319"/>
        <dbReference type="ChEBI" id="CHEBI:29917"/>
        <dbReference type="ChEBI" id="CHEBI:33737"/>
        <dbReference type="ChEBI" id="CHEBI:33738"/>
        <dbReference type="ChEBI" id="CHEBI:57586"/>
        <dbReference type="ChEBI" id="CHEBI:57844"/>
        <dbReference type="ChEBI" id="CHEBI:59789"/>
        <dbReference type="ChEBI" id="CHEBI:64428"/>
        <dbReference type="ChEBI" id="CHEBI:149473"/>
        <dbReference type="EC" id="2.8.1.6"/>
    </reaction>
</comment>
<dbReference type="InterPro" id="IPR002684">
    <property type="entry name" value="Biotin_synth/BioAB"/>
</dbReference>
<sequence length="340" mass="37705">MINDLTDKILNGHSITKEEALQLVWSMELQALGKKNYSLQPIFDLFAAANQIRETFRKNSVDLCAIINAKSGACSEDCSYCAQSSKNKTDISIYPLVKKDIVIDKAKEAKGAGVRRFCIVTSGRKVGEKELKEIASMIEDIRGIGLLPCATLGLLNNNELSYLKQSGLERYHHNLETSERFFPEICRTHTYTDKIKTINAAKSAGLSICSGGIFGMGETWQDRIDMAFAIKGLNIDSVPINFLIPVKGTSMAEMTSLHPFEALTIISIYRFILPTKEIRVCGGRMQVLEEFNSMVFMAGADALLTGNYLTTTGRTYKDDIRLIEQYGLKISTSPPLCLLS</sequence>
<dbReference type="InterPro" id="IPR024177">
    <property type="entry name" value="Biotin_synthase"/>
</dbReference>
<dbReference type="GO" id="GO:0009102">
    <property type="term" value="P:biotin biosynthetic process"/>
    <property type="evidence" value="ECO:0007669"/>
    <property type="project" value="UniProtKB-UniRule"/>
</dbReference>
<dbReference type="GO" id="GO:0005506">
    <property type="term" value="F:iron ion binding"/>
    <property type="evidence" value="ECO:0007669"/>
    <property type="project" value="UniProtKB-UniRule"/>
</dbReference>
<dbReference type="SMART" id="SM00876">
    <property type="entry name" value="BATS"/>
    <property type="match status" value="1"/>
</dbReference>
<dbReference type="CDD" id="cd01335">
    <property type="entry name" value="Radical_SAM"/>
    <property type="match status" value="1"/>
</dbReference>
<gene>
    <name evidence="14 17" type="primary">bioB</name>
    <name evidence="17" type="ORF">JZK55_10230</name>
</gene>
<feature type="binding site" evidence="14 15">
    <location>
        <position position="78"/>
    </location>
    <ligand>
        <name>[4Fe-4S] cluster</name>
        <dbReference type="ChEBI" id="CHEBI:49883"/>
        <note>4Fe-4S-S-AdoMet</note>
    </ligand>
</feature>
<evidence type="ECO:0000256" key="1">
    <source>
        <dbReference type="ARBA" id="ARBA00004942"/>
    </source>
</evidence>
<dbReference type="UniPathway" id="UPA00078">
    <property type="reaction ID" value="UER00162"/>
</dbReference>
<dbReference type="SFLD" id="SFLDG01278">
    <property type="entry name" value="biotin_synthase_like"/>
    <property type="match status" value="1"/>
</dbReference>
<dbReference type="GO" id="GO:0004076">
    <property type="term" value="F:biotin synthase activity"/>
    <property type="evidence" value="ECO:0007669"/>
    <property type="project" value="UniProtKB-UniRule"/>
</dbReference>